<feature type="compositionally biased region" description="Basic and acidic residues" evidence="1">
    <location>
        <begin position="13"/>
        <end position="27"/>
    </location>
</feature>
<organism evidence="2">
    <name type="scientific">Photinus pyralis</name>
    <name type="common">Common eastern firefly</name>
    <name type="synonym">Lampyris pyralis</name>
    <dbReference type="NCBI Taxonomy" id="7054"/>
    <lineage>
        <taxon>Eukaryota</taxon>
        <taxon>Metazoa</taxon>
        <taxon>Ecdysozoa</taxon>
        <taxon>Arthropoda</taxon>
        <taxon>Hexapoda</taxon>
        <taxon>Insecta</taxon>
        <taxon>Pterygota</taxon>
        <taxon>Neoptera</taxon>
        <taxon>Endopterygota</taxon>
        <taxon>Coleoptera</taxon>
        <taxon>Polyphaga</taxon>
        <taxon>Elateriformia</taxon>
        <taxon>Elateroidea</taxon>
        <taxon>Lampyridae</taxon>
        <taxon>Lampyrinae</taxon>
        <taxon>Photinus</taxon>
    </lineage>
</organism>
<feature type="region of interest" description="Disordered" evidence="1">
    <location>
        <begin position="1"/>
        <end position="28"/>
    </location>
</feature>
<dbReference type="EMBL" id="GEZM01044034">
    <property type="protein sequence ID" value="JAV78550.1"/>
    <property type="molecule type" value="Transcribed_RNA"/>
</dbReference>
<feature type="compositionally biased region" description="Basic and acidic residues" evidence="1">
    <location>
        <begin position="48"/>
        <end position="60"/>
    </location>
</feature>
<evidence type="ECO:0000313" key="2">
    <source>
        <dbReference type="EMBL" id="JAV78551.1"/>
    </source>
</evidence>
<name>A0A1Y1LZN5_PHOPY</name>
<reference evidence="2" key="1">
    <citation type="journal article" date="2016" name="Sci. Rep.">
        <title>Molecular characterization of firefly nuptial gifts: a multi-omics approach sheds light on postcopulatory sexual selection.</title>
        <authorList>
            <person name="Al-Wathiqui N."/>
            <person name="Fallon T.R."/>
            <person name="South A."/>
            <person name="Weng J.K."/>
            <person name="Lewis S.M."/>
        </authorList>
    </citation>
    <scope>NUCLEOTIDE SEQUENCE</scope>
</reference>
<feature type="compositionally biased region" description="Polar residues" evidence="1">
    <location>
        <begin position="1"/>
        <end position="11"/>
    </location>
</feature>
<sequence length="157" mass="17662">MSMEKPTTSAHAKSKEENSPTSAHEDGSLLTLSLSNDYDWSIIQLSNTKEESVGESKETPVDANKAASDKSDKEYTDGYYQMAAEIDRIIYEDSACSQPPPETACAEPDRDSTDDEYSIVSFADLERLMVADERRRRRRNLCTSGKYTVHMAILFKF</sequence>
<dbReference type="EMBL" id="VVIM01000003">
    <property type="protein sequence ID" value="KAB0800944.1"/>
    <property type="molecule type" value="Genomic_DNA"/>
</dbReference>
<evidence type="ECO:0000313" key="3">
    <source>
        <dbReference type="EMBL" id="KAB0800944.1"/>
    </source>
</evidence>
<gene>
    <name evidence="3" type="ORF">PPYR_05298</name>
</gene>
<dbReference type="AlphaFoldDB" id="A0A1Y1LZN5"/>
<feature type="region of interest" description="Disordered" evidence="1">
    <location>
        <begin position="47"/>
        <end position="72"/>
    </location>
</feature>
<proteinExistence type="predicted"/>
<reference evidence="3" key="3">
    <citation type="submission" date="2019-08" db="EMBL/GenBank/DDBJ databases">
        <authorList>
            <consortium name="Photinus pyralis genome working group"/>
            <person name="Fallon T.R."/>
            <person name="Sander Lower S.E."/>
            <person name="Weng J.-K."/>
        </authorList>
    </citation>
    <scope>NUCLEOTIDE SEQUENCE</scope>
    <source>
        <strain evidence="3">1611_PpyrPB1</strain>
        <tissue evidence="3">Whole body</tissue>
    </source>
</reference>
<evidence type="ECO:0000313" key="4">
    <source>
        <dbReference type="Proteomes" id="UP000327044"/>
    </source>
</evidence>
<protein>
    <submittedName>
        <fullName evidence="2">Uncharacterized protein</fullName>
    </submittedName>
</protein>
<keyword evidence="4" id="KW-1185">Reference proteome</keyword>
<dbReference type="EMBL" id="GEZM01044032">
    <property type="protein sequence ID" value="JAV78551.1"/>
    <property type="molecule type" value="Transcribed_RNA"/>
</dbReference>
<evidence type="ECO:0000256" key="1">
    <source>
        <dbReference type="SAM" id="MobiDB-lite"/>
    </source>
</evidence>
<dbReference type="EMBL" id="GEZM01044031">
    <property type="protein sequence ID" value="JAV78552.1"/>
    <property type="molecule type" value="Transcribed_RNA"/>
</dbReference>
<reference evidence="3 4" key="2">
    <citation type="journal article" date="2018" name="Elife">
        <title>Firefly genomes illuminate parallel origins of bioluminescence in beetles.</title>
        <authorList>
            <person name="Fallon T.R."/>
            <person name="Lower S.E."/>
            <person name="Chang C.H."/>
            <person name="Bessho-Uehara M."/>
            <person name="Martin G.J."/>
            <person name="Bewick A.J."/>
            <person name="Behringer M."/>
            <person name="Debat H.J."/>
            <person name="Wong I."/>
            <person name="Day J.C."/>
            <person name="Suvorov A."/>
            <person name="Silva C.J."/>
            <person name="Stanger-Hall K.F."/>
            <person name="Hall D.W."/>
            <person name="Schmitz R.J."/>
            <person name="Nelson D.R."/>
            <person name="Lewis S.M."/>
            <person name="Shigenobu S."/>
            <person name="Bybee S.M."/>
            <person name="Larracuente A.M."/>
            <person name="Oba Y."/>
            <person name="Weng J.K."/>
        </authorList>
    </citation>
    <scope>NUCLEOTIDE SEQUENCE [LARGE SCALE GENOMIC DNA]</scope>
    <source>
        <strain evidence="3">1611_PpyrPB1</strain>
        <tissue evidence="3">Whole body</tissue>
    </source>
</reference>
<dbReference type="Proteomes" id="UP000327044">
    <property type="component" value="Unassembled WGS sequence"/>
</dbReference>
<accession>A0A1Y1LZN5</accession>
<dbReference type="InParanoid" id="A0A1Y1LZN5"/>
<feature type="region of interest" description="Disordered" evidence="1">
    <location>
        <begin position="95"/>
        <end position="114"/>
    </location>
</feature>